<reference evidence="7 9" key="1">
    <citation type="journal article" date="2016" name="Front. Microbiol.">
        <title>Genome Sequence of the Piezophilic, Mesophilic Sulfate-Reducing Bacterium Desulfovibrio indicus J2T.</title>
        <authorList>
            <person name="Cao J."/>
            <person name="Maignien L."/>
            <person name="Shao Z."/>
            <person name="Alain K."/>
            <person name="Jebbar M."/>
        </authorList>
    </citation>
    <scope>NUCLEOTIDE SEQUENCE [LARGE SCALE GENOMIC DNA]</scope>
    <source>
        <strain evidence="7 9">J2</strain>
    </source>
</reference>
<evidence type="ECO:0000313" key="10">
    <source>
        <dbReference type="Proteomes" id="UP000295506"/>
    </source>
</evidence>
<dbReference type="Proteomes" id="UP000295506">
    <property type="component" value="Unassembled WGS sequence"/>
</dbReference>
<keyword evidence="4 6" id="KW-1133">Transmembrane helix</keyword>
<dbReference type="CDD" id="cd06580">
    <property type="entry name" value="TM_PBP1_transp_TpRbsC_like"/>
    <property type="match status" value="1"/>
</dbReference>
<feature type="transmembrane region" description="Helical" evidence="6">
    <location>
        <begin position="63"/>
        <end position="86"/>
    </location>
</feature>
<evidence type="ECO:0000256" key="4">
    <source>
        <dbReference type="ARBA" id="ARBA00022989"/>
    </source>
</evidence>
<reference evidence="8 10" key="2">
    <citation type="submission" date="2019-03" db="EMBL/GenBank/DDBJ databases">
        <title>Genomic Encyclopedia of Type Strains, Phase IV (KMG-IV): sequencing the most valuable type-strain genomes for metagenomic binning, comparative biology and taxonomic classification.</title>
        <authorList>
            <person name="Goeker M."/>
        </authorList>
    </citation>
    <scope>NUCLEOTIDE SEQUENCE [LARGE SCALE GENOMIC DNA]</scope>
    <source>
        <strain evidence="8 10">DSM 101483</strain>
    </source>
</reference>
<keyword evidence="5 6" id="KW-0472">Membrane</keyword>
<name>A0A126QJ64_9BACT</name>
<dbReference type="AlphaFoldDB" id="A0A126QJ64"/>
<feature type="transmembrane region" description="Helical" evidence="6">
    <location>
        <begin position="290"/>
        <end position="312"/>
    </location>
</feature>
<protein>
    <submittedName>
        <fullName evidence="8">Nucleoside ABC transporter membrane protein</fullName>
    </submittedName>
    <submittedName>
        <fullName evidence="7">Sugar ABC transporter permease</fullName>
    </submittedName>
</protein>
<dbReference type="RefSeq" id="WP_066799706.1">
    <property type="nucleotide sequence ID" value="NZ_CP014206.1"/>
</dbReference>
<sequence length="324" mass="33787">MTELLTQLVLTADATLRISTPLILAALAGLCSERAAVIDIGLEGKMLGGAFTAATVSYLTGSAWLGLICAVLACLGLALLHGFACITHKGNQVVSGMAINIVVAGLAPTLGHAIFHINGDTPPLPSGARFTPLTLPGADLVRDVPVLGSLYSELLSGHTLLTYLTFALIPAVSFMLYKTRFGLRLRAVGENPEAVDTAGISVEWLRYRAVLIAGALCGLAGASLSTALGASFIRDMTAGKGYLALAAMIFGKWRPGLTVTACLLFAFTDALQARLQGVELPLVGEIPVQFIIMLPYALTVVLLAGFVGKVVAPKADGIPYVKER</sequence>
<dbReference type="EMBL" id="CP014206">
    <property type="protein sequence ID" value="AMK10020.1"/>
    <property type="molecule type" value="Genomic_DNA"/>
</dbReference>
<keyword evidence="3 6" id="KW-0812">Transmembrane</keyword>
<gene>
    <name evidence="7" type="ORF">AWY79_02260</name>
    <name evidence="8" type="ORF">EDC59_11095</name>
</gene>
<dbReference type="InterPro" id="IPR001851">
    <property type="entry name" value="ABC_transp_permease"/>
</dbReference>
<evidence type="ECO:0000256" key="2">
    <source>
        <dbReference type="ARBA" id="ARBA00022475"/>
    </source>
</evidence>
<dbReference type="OrthoDB" id="9809785at2"/>
<dbReference type="PANTHER" id="PTHR43370:SF1">
    <property type="entry name" value="GUANOSINE ABC TRANSPORTER PERMEASE PROTEIN NUPQ"/>
    <property type="match status" value="1"/>
</dbReference>
<dbReference type="Pfam" id="PF02653">
    <property type="entry name" value="BPD_transp_2"/>
    <property type="match status" value="1"/>
</dbReference>
<dbReference type="Proteomes" id="UP000055611">
    <property type="component" value="Chromosome"/>
</dbReference>
<feature type="transmembrane region" description="Helical" evidence="6">
    <location>
        <begin position="160"/>
        <end position="177"/>
    </location>
</feature>
<dbReference type="GO" id="GO:0022857">
    <property type="term" value="F:transmembrane transporter activity"/>
    <property type="evidence" value="ECO:0007669"/>
    <property type="project" value="InterPro"/>
</dbReference>
<dbReference type="PANTHER" id="PTHR43370">
    <property type="entry name" value="SUGAR ABC TRANSPORTER INTEGRAL MEMBRANE PROTEIN-RELATED"/>
    <property type="match status" value="1"/>
</dbReference>
<keyword evidence="2" id="KW-1003">Cell membrane</keyword>
<feature type="transmembrane region" description="Helical" evidence="6">
    <location>
        <begin position="209"/>
        <end position="233"/>
    </location>
</feature>
<evidence type="ECO:0000256" key="3">
    <source>
        <dbReference type="ARBA" id="ARBA00022692"/>
    </source>
</evidence>
<dbReference type="KEGG" id="dej:AWY79_02260"/>
<evidence type="ECO:0000313" key="7">
    <source>
        <dbReference type="EMBL" id="AMK10020.1"/>
    </source>
</evidence>
<proteinExistence type="predicted"/>
<accession>A0A126QJ64</accession>
<evidence type="ECO:0000256" key="6">
    <source>
        <dbReference type="SAM" id="Phobius"/>
    </source>
</evidence>
<evidence type="ECO:0000256" key="5">
    <source>
        <dbReference type="ARBA" id="ARBA00023136"/>
    </source>
</evidence>
<keyword evidence="9" id="KW-1185">Reference proteome</keyword>
<dbReference type="EMBL" id="SOBK01000010">
    <property type="protein sequence ID" value="TDT87014.1"/>
    <property type="molecule type" value="Genomic_DNA"/>
</dbReference>
<evidence type="ECO:0000313" key="9">
    <source>
        <dbReference type="Proteomes" id="UP000055611"/>
    </source>
</evidence>
<dbReference type="GO" id="GO:0005886">
    <property type="term" value="C:plasma membrane"/>
    <property type="evidence" value="ECO:0007669"/>
    <property type="project" value="UniProtKB-SubCell"/>
</dbReference>
<evidence type="ECO:0000313" key="8">
    <source>
        <dbReference type="EMBL" id="TDT87014.1"/>
    </source>
</evidence>
<organism evidence="8 10">
    <name type="scientific">Pseudodesulfovibrio indicus</name>
    <dbReference type="NCBI Taxonomy" id="1716143"/>
    <lineage>
        <taxon>Bacteria</taxon>
        <taxon>Pseudomonadati</taxon>
        <taxon>Thermodesulfobacteriota</taxon>
        <taxon>Desulfovibrionia</taxon>
        <taxon>Desulfovibrionales</taxon>
        <taxon>Desulfovibrionaceae</taxon>
    </lineage>
</organism>
<comment type="subcellular location">
    <subcellularLocation>
        <location evidence="1">Cell membrane</location>
        <topology evidence="1">Multi-pass membrane protein</topology>
    </subcellularLocation>
</comment>
<feature type="transmembrane region" description="Helical" evidence="6">
    <location>
        <begin position="98"/>
        <end position="117"/>
    </location>
</feature>
<evidence type="ECO:0000256" key="1">
    <source>
        <dbReference type="ARBA" id="ARBA00004651"/>
    </source>
</evidence>